<dbReference type="EMBL" id="CP036262">
    <property type="protein sequence ID" value="QDS92696.1"/>
    <property type="molecule type" value="Genomic_DNA"/>
</dbReference>
<sequence length="252" mass="26717">MKNIPDKKAFVRGKRASGKRKMSAAGLVGAILLVLYGVARPHINERFGLDLPAFTSADGQHDKNQPPIVKPPVVVASSGDAASGSGGAGSTASDSLNGSETNPSAVESTQTSASPKIESDSNLKYGLLRDLGKERFLSPAGLLYTPGSQEGHRLKHLERHTADQPSRPGSHGVFDGGMEAALLVLDTAYAKAEKGGAGVTKSEDQDRTIYTVDMGKRIGYVGGRDGNRRRKPMARRVRIVLEGNRVITAYPL</sequence>
<keyword evidence="3" id="KW-1185">Reference proteome</keyword>
<gene>
    <name evidence="2" type="ORF">FF011L_14450</name>
</gene>
<feature type="region of interest" description="Disordered" evidence="1">
    <location>
        <begin position="58"/>
        <end position="118"/>
    </location>
</feature>
<dbReference type="RefSeq" id="WP_145350914.1">
    <property type="nucleotide sequence ID" value="NZ_CP036262.1"/>
</dbReference>
<name>A0A517MCZ3_9BACT</name>
<organism evidence="2 3">
    <name type="scientific">Roseimaritima multifibrata</name>
    <dbReference type="NCBI Taxonomy" id="1930274"/>
    <lineage>
        <taxon>Bacteria</taxon>
        <taxon>Pseudomonadati</taxon>
        <taxon>Planctomycetota</taxon>
        <taxon>Planctomycetia</taxon>
        <taxon>Pirellulales</taxon>
        <taxon>Pirellulaceae</taxon>
        <taxon>Roseimaritima</taxon>
    </lineage>
</organism>
<protein>
    <submittedName>
        <fullName evidence="2">Uncharacterized protein</fullName>
    </submittedName>
</protein>
<evidence type="ECO:0000313" key="2">
    <source>
        <dbReference type="EMBL" id="QDS92696.1"/>
    </source>
</evidence>
<reference evidence="2 3" key="1">
    <citation type="submission" date="2019-02" db="EMBL/GenBank/DDBJ databases">
        <title>Deep-cultivation of Planctomycetes and their phenomic and genomic characterization uncovers novel biology.</title>
        <authorList>
            <person name="Wiegand S."/>
            <person name="Jogler M."/>
            <person name="Boedeker C."/>
            <person name="Pinto D."/>
            <person name="Vollmers J."/>
            <person name="Rivas-Marin E."/>
            <person name="Kohn T."/>
            <person name="Peeters S.H."/>
            <person name="Heuer A."/>
            <person name="Rast P."/>
            <person name="Oberbeckmann S."/>
            <person name="Bunk B."/>
            <person name="Jeske O."/>
            <person name="Meyerdierks A."/>
            <person name="Storesund J.E."/>
            <person name="Kallscheuer N."/>
            <person name="Luecker S."/>
            <person name="Lage O.M."/>
            <person name="Pohl T."/>
            <person name="Merkel B.J."/>
            <person name="Hornburger P."/>
            <person name="Mueller R.-W."/>
            <person name="Bruemmer F."/>
            <person name="Labrenz M."/>
            <person name="Spormann A.M."/>
            <person name="Op den Camp H."/>
            <person name="Overmann J."/>
            <person name="Amann R."/>
            <person name="Jetten M.S.M."/>
            <person name="Mascher T."/>
            <person name="Medema M.H."/>
            <person name="Devos D.P."/>
            <person name="Kaster A.-K."/>
            <person name="Ovreas L."/>
            <person name="Rohde M."/>
            <person name="Galperin M.Y."/>
            <person name="Jogler C."/>
        </authorList>
    </citation>
    <scope>NUCLEOTIDE SEQUENCE [LARGE SCALE GENOMIC DNA]</scope>
    <source>
        <strain evidence="2 3">FF011L</strain>
    </source>
</reference>
<evidence type="ECO:0000256" key="1">
    <source>
        <dbReference type="SAM" id="MobiDB-lite"/>
    </source>
</evidence>
<dbReference type="OrthoDB" id="284677at2"/>
<evidence type="ECO:0000313" key="3">
    <source>
        <dbReference type="Proteomes" id="UP000320672"/>
    </source>
</evidence>
<feature type="compositionally biased region" description="Polar residues" evidence="1">
    <location>
        <begin position="96"/>
        <end position="114"/>
    </location>
</feature>
<dbReference type="AlphaFoldDB" id="A0A517MCZ3"/>
<proteinExistence type="predicted"/>
<dbReference type="Proteomes" id="UP000320672">
    <property type="component" value="Chromosome"/>
</dbReference>
<accession>A0A517MCZ3</accession>
<dbReference type="KEGG" id="rml:FF011L_14450"/>